<dbReference type="EMBL" id="LVLJ01001211">
    <property type="protein sequence ID" value="OAE30939.1"/>
    <property type="molecule type" value="Genomic_DNA"/>
</dbReference>
<keyword evidence="4" id="KW-0862">Zinc</keyword>
<feature type="region of interest" description="Disordered" evidence="8">
    <location>
        <begin position="361"/>
        <end position="414"/>
    </location>
</feature>
<gene>
    <name evidence="10" type="ORF">AXG93_2018s1040</name>
</gene>
<keyword evidence="6" id="KW-0539">Nucleus</keyword>
<dbReference type="InterPro" id="IPR004333">
    <property type="entry name" value="SBP_dom"/>
</dbReference>
<keyword evidence="5" id="KW-0804">Transcription</keyword>
<feature type="region of interest" description="Disordered" evidence="8">
    <location>
        <begin position="32"/>
        <end position="59"/>
    </location>
</feature>
<dbReference type="SUPFAM" id="SSF103612">
    <property type="entry name" value="SBT domain"/>
    <property type="match status" value="1"/>
</dbReference>
<dbReference type="PANTHER" id="PTHR31251">
    <property type="entry name" value="SQUAMOSA PROMOTER-BINDING-LIKE PROTEIN 4"/>
    <property type="match status" value="1"/>
</dbReference>
<feature type="compositionally biased region" description="Basic and acidic residues" evidence="8">
    <location>
        <begin position="361"/>
        <end position="372"/>
    </location>
</feature>
<proteinExistence type="predicted"/>
<dbReference type="GO" id="GO:0005634">
    <property type="term" value="C:nucleus"/>
    <property type="evidence" value="ECO:0007669"/>
    <property type="project" value="UniProtKB-SubCell"/>
</dbReference>
<dbReference type="GO" id="GO:0008270">
    <property type="term" value="F:zinc ion binding"/>
    <property type="evidence" value="ECO:0007669"/>
    <property type="project" value="UniProtKB-KW"/>
</dbReference>
<comment type="subcellular location">
    <subcellularLocation>
        <location evidence="1">Nucleus</location>
    </subcellularLocation>
</comment>
<feature type="domain" description="SBP-type" evidence="9">
    <location>
        <begin position="302"/>
        <end position="379"/>
    </location>
</feature>
<evidence type="ECO:0000259" key="9">
    <source>
        <dbReference type="PROSITE" id="PS51141"/>
    </source>
</evidence>
<evidence type="ECO:0000256" key="6">
    <source>
        <dbReference type="ARBA" id="ARBA00023242"/>
    </source>
</evidence>
<comment type="caution">
    <text evidence="10">The sequence shown here is derived from an EMBL/GenBank/DDBJ whole genome shotgun (WGS) entry which is preliminary data.</text>
</comment>
<organism evidence="10 11">
    <name type="scientific">Marchantia polymorpha subsp. ruderalis</name>
    <dbReference type="NCBI Taxonomy" id="1480154"/>
    <lineage>
        <taxon>Eukaryota</taxon>
        <taxon>Viridiplantae</taxon>
        <taxon>Streptophyta</taxon>
        <taxon>Embryophyta</taxon>
        <taxon>Marchantiophyta</taxon>
        <taxon>Marchantiopsida</taxon>
        <taxon>Marchantiidae</taxon>
        <taxon>Marchantiales</taxon>
        <taxon>Marchantiaceae</taxon>
        <taxon>Marchantia</taxon>
    </lineage>
</organism>
<dbReference type="GO" id="GO:0003677">
    <property type="term" value="F:DNA binding"/>
    <property type="evidence" value="ECO:0007669"/>
    <property type="project" value="InterPro"/>
</dbReference>
<evidence type="ECO:0000256" key="7">
    <source>
        <dbReference type="PROSITE-ProRule" id="PRU00470"/>
    </source>
</evidence>
<keyword evidence="11" id="KW-1185">Reference proteome</keyword>
<dbReference type="FunFam" id="4.10.1100.10:FF:000001">
    <property type="entry name" value="Squamosa promoter-binding-like protein 14"/>
    <property type="match status" value="1"/>
</dbReference>
<dbReference type="AlphaFoldDB" id="A0A176WCZ3"/>
<sequence length="414" mass="44490">MPVVYVAEEAKKHLTPETGRVDPAPQLRLNATCRKEGGRRKEEGGVAAGGRAGEGGEEEKKNVGWKAVVDGRMRAETRDMPPRHATLVAATQFPNGGRVLSEIRVAGLENSRPYTGNRLDWDWDNPMILAQHPGGGASDGDADRKSPITGSMASSLRAYTSGILSSGFPSNFSQNPMGIFSSSGIRSFAGMDSTSISTSSGMHGAMSSASIPGIPGLAPTSGGHGDMRPSMDQRRRYFGAMDLDQKGHSNEIHVKREEVCAADGHGARIGLNLGVRTYFSTEDTAAGRLGKRHRSNSPGSQVPMCQAEGCKADLSTAKHYHRRHKVCEQHSKAPNVIAGGQTQRFCQQCSRFHSLSEFDEGKRSCRKRLADHNRRRRKPQPTASTGGTTAESVALKSEDQDNRTSAAQGPLLAQ</sequence>
<name>A0A176WCZ3_MARPO</name>
<dbReference type="InterPro" id="IPR036893">
    <property type="entry name" value="SBP_sf"/>
</dbReference>
<dbReference type="Pfam" id="PF03110">
    <property type="entry name" value="SBP"/>
    <property type="match status" value="1"/>
</dbReference>
<evidence type="ECO:0000256" key="5">
    <source>
        <dbReference type="ARBA" id="ARBA00023163"/>
    </source>
</evidence>
<keyword evidence="3 7" id="KW-0863">Zinc-finger</keyword>
<evidence type="ECO:0000256" key="1">
    <source>
        <dbReference type="ARBA" id="ARBA00004123"/>
    </source>
</evidence>
<evidence type="ECO:0000256" key="8">
    <source>
        <dbReference type="SAM" id="MobiDB-lite"/>
    </source>
</evidence>
<dbReference type="PROSITE" id="PS51141">
    <property type="entry name" value="ZF_SBP"/>
    <property type="match status" value="1"/>
</dbReference>
<keyword evidence="2" id="KW-0479">Metal-binding</keyword>
<dbReference type="Proteomes" id="UP000077202">
    <property type="component" value="Unassembled WGS sequence"/>
</dbReference>
<dbReference type="InterPro" id="IPR044817">
    <property type="entry name" value="SBP-like"/>
</dbReference>
<protein>
    <recommendedName>
        <fullName evidence="9">SBP-type domain-containing protein</fullName>
    </recommendedName>
</protein>
<reference evidence="10" key="1">
    <citation type="submission" date="2016-03" db="EMBL/GenBank/DDBJ databases">
        <title>Mechanisms controlling the formation of the plant cell surface in tip-growing cells are functionally conserved among land plants.</title>
        <authorList>
            <person name="Honkanen S."/>
            <person name="Jones V.A."/>
            <person name="Morieri G."/>
            <person name="Champion C."/>
            <person name="Hetherington A.J."/>
            <person name="Kelly S."/>
            <person name="Saint-Marcoux D."/>
            <person name="Proust H."/>
            <person name="Prescott H."/>
            <person name="Dolan L."/>
        </authorList>
    </citation>
    <scope>NUCLEOTIDE SEQUENCE [LARGE SCALE GENOMIC DNA]</scope>
    <source>
        <tissue evidence="10">Whole gametophyte</tissue>
    </source>
</reference>
<evidence type="ECO:0000256" key="4">
    <source>
        <dbReference type="ARBA" id="ARBA00022833"/>
    </source>
</evidence>
<accession>A0A176WCZ3</accession>
<evidence type="ECO:0000313" key="10">
    <source>
        <dbReference type="EMBL" id="OAE30939.1"/>
    </source>
</evidence>
<evidence type="ECO:0000313" key="11">
    <source>
        <dbReference type="Proteomes" id="UP000077202"/>
    </source>
</evidence>
<feature type="compositionally biased region" description="Polar residues" evidence="8">
    <location>
        <begin position="381"/>
        <end position="391"/>
    </location>
</feature>
<dbReference type="PANTHER" id="PTHR31251:SF169">
    <property type="entry name" value="SQUAMOSA PROMOTER-BINDING-LIKE PROTEIN 8"/>
    <property type="match status" value="1"/>
</dbReference>
<evidence type="ECO:0000256" key="3">
    <source>
        <dbReference type="ARBA" id="ARBA00022771"/>
    </source>
</evidence>
<dbReference type="Gene3D" id="4.10.1100.10">
    <property type="entry name" value="Transcription factor, SBP-box domain"/>
    <property type="match status" value="1"/>
</dbReference>
<feature type="compositionally biased region" description="Basic and acidic residues" evidence="8">
    <location>
        <begin position="33"/>
        <end position="44"/>
    </location>
</feature>
<evidence type="ECO:0000256" key="2">
    <source>
        <dbReference type="ARBA" id="ARBA00022723"/>
    </source>
</evidence>